<dbReference type="InterPro" id="IPR000555">
    <property type="entry name" value="JAMM/MPN+_dom"/>
</dbReference>
<sequence>MSEAEKENVELSDIGKIIIKKEAFKNILTHILEFGNIYLDYATQAMGFCIGKINRDQEIIEVVNTIPISHGDNIEIGFSEKDRAALLNIQNLHPGQVIGWYHSHPGFNVFFSKADKANNLYFQNNKNPLGFGIVLDPSKIKKDKSFGFEIYRLKDFKLGVNSNSVRVQHEIELPNSLEYFTWIKNFIEESQMKSPVLIRERSEIMEQSRFELQEIPTLGEEITEKEYGLDNKQVESVFTGLKEGTLMFSNSIIDTFKAELTDWEREFNQGTVQSTKKIQEALKQMGSVSDGLEKVENYIDKVFKKRINEFNNEVYSLVSQRVKKQKDMRNDINQIRDSLINDTNNRVNDAITHIYEELKTGLNMVINKV</sequence>
<dbReference type="GO" id="GO:0008237">
    <property type="term" value="F:metallopeptidase activity"/>
    <property type="evidence" value="ECO:0007669"/>
    <property type="project" value="InterPro"/>
</dbReference>
<dbReference type="InterPro" id="IPR037518">
    <property type="entry name" value="MPN"/>
</dbReference>
<feature type="non-terminal residue" evidence="2">
    <location>
        <position position="369"/>
    </location>
</feature>
<evidence type="ECO:0000259" key="1">
    <source>
        <dbReference type="PROSITE" id="PS50249"/>
    </source>
</evidence>
<dbReference type="Pfam" id="PF01398">
    <property type="entry name" value="JAB"/>
    <property type="match status" value="1"/>
</dbReference>
<dbReference type="PROSITE" id="PS50249">
    <property type="entry name" value="MPN"/>
    <property type="match status" value="1"/>
</dbReference>
<dbReference type="SMART" id="SM00232">
    <property type="entry name" value="JAB_MPN"/>
    <property type="match status" value="1"/>
</dbReference>
<feature type="domain" description="MPN" evidence="1">
    <location>
        <begin position="17"/>
        <end position="157"/>
    </location>
</feature>
<proteinExistence type="predicted"/>
<accession>A0A0F9S8I2</accession>
<gene>
    <name evidence="2" type="ORF">LCGC14_0882300</name>
</gene>
<evidence type="ECO:0000313" key="2">
    <source>
        <dbReference type="EMBL" id="KKN25688.1"/>
    </source>
</evidence>
<dbReference type="InterPro" id="IPR050242">
    <property type="entry name" value="JAMM_MPN+_peptidase_M67A"/>
</dbReference>
<dbReference type="Gene3D" id="3.40.140.10">
    <property type="entry name" value="Cytidine Deaminase, domain 2"/>
    <property type="match status" value="1"/>
</dbReference>
<reference evidence="2" key="1">
    <citation type="journal article" date="2015" name="Nature">
        <title>Complex archaea that bridge the gap between prokaryotes and eukaryotes.</title>
        <authorList>
            <person name="Spang A."/>
            <person name="Saw J.H."/>
            <person name="Jorgensen S.L."/>
            <person name="Zaremba-Niedzwiedzka K."/>
            <person name="Martijn J."/>
            <person name="Lind A.E."/>
            <person name="van Eijk R."/>
            <person name="Schleper C."/>
            <person name="Guy L."/>
            <person name="Ettema T.J."/>
        </authorList>
    </citation>
    <scope>NUCLEOTIDE SEQUENCE</scope>
</reference>
<name>A0A0F9S8I2_9ZZZZ</name>
<dbReference type="PANTHER" id="PTHR10410">
    <property type="entry name" value="EUKARYOTIC TRANSLATION INITIATION FACTOR 3 -RELATED"/>
    <property type="match status" value="1"/>
</dbReference>
<dbReference type="SUPFAM" id="SSF102712">
    <property type="entry name" value="JAB1/MPN domain"/>
    <property type="match status" value="1"/>
</dbReference>
<dbReference type="AlphaFoldDB" id="A0A0F9S8I2"/>
<protein>
    <recommendedName>
        <fullName evidence="1">MPN domain-containing protein</fullName>
    </recommendedName>
</protein>
<dbReference type="EMBL" id="LAZR01002782">
    <property type="protein sequence ID" value="KKN25688.1"/>
    <property type="molecule type" value="Genomic_DNA"/>
</dbReference>
<comment type="caution">
    <text evidence="2">The sequence shown here is derived from an EMBL/GenBank/DDBJ whole genome shotgun (WGS) entry which is preliminary data.</text>
</comment>
<organism evidence="2">
    <name type="scientific">marine sediment metagenome</name>
    <dbReference type="NCBI Taxonomy" id="412755"/>
    <lineage>
        <taxon>unclassified sequences</taxon>
        <taxon>metagenomes</taxon>
        <taxon>ecological metagenomes</taxon>
    </lineage>
</organism>